<evidence type="ECO:0000256" key="4">
    <source>
        <dbReference type="ARBA" id="ARBA00022837"/>
    </source>
</evidence>
<evidence type="ECO:0000256" key="2">
    <source>
        <dbReference type="ARBA" id="ARBA00022723"/>
    </source>
</evidence>
<name>A0ABT7PRV9_9BACT</name>
<evidence type="ECO:0000259" key="5">
    <source>
        <dbReference type="Pfam" id="PF00884"/>
    </source>
</evidence>
<dbReference type="InterPro" id="IPR000917">
    <property type="entry name" value="Sulfatase_N"/>
</dbReference>
<feature type="domain" description="Sulfatase N-terminal" evidence="5">
    <location>
        <begin position="28"/>
        <end position="349"/>
    </location>
</feature>
<evidence type="ECO:0000313" key="7">
    <source>
        <dbReference type="Proteomes" id="UP001239462"/>
    </source>
</evidence>
<dbReference type="PANTHER" id="PTHR42693:SF33">
    <property type="entry name" value="ARYLSULFATASE"/>
    <property type="match status" value="1"/>
</dbReference>
<keyword evidence="3" id="KW-0378">Hydrolase</keyword>
<dbReference type="EMBL" id="JASZZN010000034">
    <property type="protein sequence ID" value="MDM4019244.1"/>
    <property type="molecule type" value="Genomic_DNA"/>
</dbReference>
<comment type="caution">
    <text evidence="6">The sequence shown here is derived from an EMBL/GenBank/DDBJ whole genome shotgun (WGS) entry which is preliminary data.</text>
</comment>
<protein>
    <submittedName>
        <fullName evidence="6">Sulfatase-like hydrolase/transferase</fullName>
    </submittedName>
</protein>
<dbReference type="Gene3D" id="3.30.1120.10">
    <property type="match status" value="1"/>
</dbReference>
<dbReference type="Proteomes" id="UP001239462">
    <property type="component" value="Unassembled WGS sequence"/>
</dbReference>
<proteinExistence type="inferred from homology"/>
<sequence length="458" mass="51373">MNNTPLLLILLIVSIPLKNCCWGAERPPNLVLIIVDDLGYGDVSYQGAPDLETPHLDQLAAEGIVFTQMRANCTVCSPTRAAIMTARYADRSGVPGVIRTQPENSWGYLSPNLSTLADRLGDAGYHSAAIGKWHLGLRSPNTPLDRGFDFFHGFLGDMMDDYYTHLRGGINFMRLGRETIQPQGHATELFTDWAIDYVADRTALSDGDAESHQPFFLYLAYNAPHFPIQPPDEWLKKTQLAHPGMELKRAKNIALVEHLDHNIGRFLRRLDELGLREKTVVAFTSDNGGSLPHAQRNLPWRDGKQSHYDGGLRVPMIVRSTDPSLAGTESDYIGLNFDLHATFVELAGAKPDPEADAVSLVPILQGKMMPKQTRELYFVRREGGNRYVGGAYHALIRGDWKLLRNDPYSPLQLYNLNDDPYETTDLIDQRPRVAKELKQSLRKHLQRGGRVPWQSPAE</sequence>
<dbReference type="Pfam" id="PF00884">
    <property type="entry name" value="Sulfatase"/>
    <property type="match status" value="1"/>
</dbReference>
<accession>A0ABT7PRV9</accession>
<evidence type="ECO:0000313" key="6">
    <source>
        <dbReference type="EMBL" id="MDM4019244.1"/>
    </source>
</evidence>
<keyword evidence="7" id="KW-1185">Reference proteome</keyword>
<dbReference type="InterPro" id="IPR024607">
    <property type="entry name" value="Sulfatase_CS"/>
</dbReference>
<keyword evidence="2" id="KW-0479">Metal-binding</keyword>
<dbReference type="Gene3D" id="3.40.720.10">
    <property type="entry name" value="Alkaline Phosphatase, subunit A"/>
    <property type="match status" value="1"/>
</dbReference>
<keyword evidence="4" id="KW-0106">Calcium</keyword>
<dbReference type="RefSeq" id="WP_289167334.1">
    <property type="nucleotide sequence ID" value="NZ_JASZZN010000034.1"/>
</dbReference>
<comment type="similarity">
    <text evidence="1">Belongs to the sulfatase family.</text>
</comment>
<reference evidence="6 7" key="1">
    <citation type="submission" date="2023-06" db="EMBL/GenBank/DDBJ databases">
        <title>Roseiconus lacunae JC819 isolated from Gulf of Mannar region, Tamil Nadu.</title>
        <authorList>
            <person name="Pk S."/>
            <person name="Ch S."/>
            <person name="Ch V.R."/>
        </authorList>
    </citation>
    <scope>NUCLEOTIDE SEQUENCE [LARGE SCALE GENOMIC DNA]</scope>
    <source>
        <strain evidence="6 7">JC819</strain>
    </source>
</reference>
<dbReference type="SUPFAM" id="SSF53649">
    <property type="entry name" value="Alkaline phosphatase-like"/>
    <property type="match status" value="1"/>
</dbReference>
<dbReference type="InterPro" id="IPR050738">
    <property type="entry name" value="Sulfatase"/>
</dbReference>
<dbReference type="InterPro" id="IPR017850">
    <property type="entry name" value="Alkaline_phosphatase_core_sf"/>
</dbReference>
<evidence type="ECO:0000256" key="1">
    <source>
        <dbReference type="ARBA" id="ARBA00008779"/>
    </source>
</evidence>
<evidence type="ECO:0000256" key="3">
    <source>
        <dbReference type="ARBA" id="ARBA00022801"/>
    </source>
</evidence>
<dbReference type="PANTHER" id="PTHR42693">
    <property type="entry name" value="ARYLSULFATASE FAMILY MEMBER"/>
    <property type="match status" value="1"/>
</dbReference>
<gene>
    <name evidence="6" type="ORF">QTN89_27560</name>
</gene>
<organism evidence="6 7">
    <name type="scientific">Roseiconus lacunae</name>
    <dbReference type="NCBI Taxonomy" id="2605694"/>
    <lineage>
        <taxon>Bacteria</taxon>
        <taxon>Pseudomonadati</taxon>
        <taxon>Planctomycetota</taxon>
        <taxon>Planctomycetia</taxon>
        <taxon>Pirellulales</taxon>
        <taxon>Pirellulaceae</taxon>
        <taxon>Roseiconus</taxon>
    </lineage>
</organism>
<dbReference type="PROSITE" id="PS00149">
    <property type="entry name" value="SULFATASE_2"/>
    <property type="match status" value="1"/>
</dbReference>